<reference evidence="7" key="1">
    <citation type="journal article" date="2021" name="PeerJ">
        <title>Extensive microbial diversity within the chicken gut microbiome revealed by metagenomics and culture.</title>
        <authorList>
            <person name="Gilroy R."/>
            <person name="Ravi A."/>
            <person name="Getino M."/>
            <person name="Pursley I."/>
            <person name="Horton D.L."/>
            <person name="Alikhan N.F."/>
            <person name="Baker D."/>
            <person name="Gharbi K."/>
            <person name="Hall N."/>
            <person name="Watson M."/>
            <person name="Adriaenssens E.M."/>
            <person name="Foster-Nyarko E."/>
            <person name="Jarju S."/>
            <person name="Secka A."/>
            <person name="Antonio M."/>
            <person name="Oren A."/>
            <person name="Chaudhuri R.R."/>
            <person name="La Ragione R."/>
            <person name="Hildebrand F."/>
            <person name="Pallen M.J."/>
        </authorList>
    </citation>
    <scope>NUCLEOTIDE SEQUENCE</scope>
    <source>
        <strain evidence="7">CHK33-5263</strain>
    </source>
</reference>
<dbReference type="InterPro" id="IPR023296">
    <property type="entry name" value="Glyco_hydro_beta-prop_sf"/>
</dbReference>
<evidence type="ECO:0000259" key="6">
    <source>
        <dbReference type="Pfam" id="PF00251"/>
    </source>
</evidence>
<comment type="similarity">
    <text evidence="1">Belongs to the glycosyl hydrolase 32 family.</text>
</comment>
<dbReference type="InterPro" id="IPR013148">
    <property type="entry name" value="Glyco_hydro_32_N"/>
</dbReference>
<gene>
    <name evidence="7" type="ORF">H9812_04600</name>
</gene>
<name>A0A9D2IVH4_9FIRM</name>
<evidence type="ECO:0000313" key="8">
    <source>
        <dbReference type="Proteomes" id="UP000824044"/>
    </source>
</evidence>
<reference evidence="7" key="2">
    <citation type="submission" date="2021-04" db="EMBL/GenBank/DDBJ databases">
        <authorList>
            <person name="Gilroy R."/>
        </authorList>
    </citation>
    <scope>NUCLEOTIDE SEQUENCE</scope>
    <source>
        <strain evidence="7">CHK33-5263</strain>
    </source>
</reference>
<evidence type="ECO:0000256" key="4">
    <source>
        <dbReference type="ARBA" id="ARBA00023295"/>
    </source>
</evidence>
<proteinExistence type="inferred from homology"/>
<dbReference type="PANTHER" id="PTHR43101">
    <property type="entry name" value="BETA-FRUCTOSIDASE"/>
    <property type="match status" value="1"/>
</dbReference>
<evidence type="ECO:0000313" key="7">
    <source>
        <dbReference type="EMBL" id="HIZ24736.1"/>
    </source>
</evidence>
<accession>A0A9D2IVH4</accession>
<dbReference type="SMART" id="SM00640">
    <property type="entry name" value="Glyco_32"/>
    <property type="match status" value="1"/>
</dbReference>
<dbReference type="EMBL" id="DXBS01000089">
    <property type="protein sequence ID" value="HIZ24736.1"/>
    <property type="molecule type" value="Genomic_DNA"/>
</dbReference>
<keyword evidence="5" id="KW-0732">Signal</keyword>
<feature type="signal peptide" evidence="5">
    <location>
        <begin position="1"/>
        <end position="21"/>
    </location>
</feature>
<keyword evidence="4" id="KW-0326">Glycosidase</keyword>
<comment type="caution">
    <text evidence="7">The sequence shown here is derived from an EMBL/GenBank/DDBJ whole genome shotgun (WGS) entry which is preliminary data.</text>
</comment>
<evidence type="ECO:0000256" key="5">
    <source>
        <dbReference type="SAM" id="SignalP"/>
    </source>
</evidence>
<protein>
    <recommendedName>
        <fullName evidence="2">beta-fructofuranosidase</fullName>
        <ecNumber evidence="2">3.2.1.26</ecNumber>
    </recommendedName>
</protein>
<dbReference type="Gene3D" id="2.115.10.20">
    <property type="entry name" value="Glycosyl hydrolase domain, family 43"/>
    <property type="match status" value="1"/>
</dbReference>
<evidence type="ECO:0000256" key="1">
    <source>
        <dbReference type="ARBA" id="ARBA00009902"/>
    </source>
</evidence>
<organism evidence="7 8">
    <name type="scientific">Candidatus Gallimonas intestinigallinarum</name>
    <dbReference type="NCBI Taxonomy" id="2838604"/>
    <lineage>
        <taxon>Bacteria</taxon>
        <taxon>Bacillati</taxon>
        <taxon>Bacillota</taxon>
        <taxon>Clostridia</taxon>
        <taxon>Candidatus Gallimonas</taxon>
    </lineage>
</organism>
<feature type="domain" description="Glycosyl hydrolase family 32 N-terminal" evidence="6">
    <location>
        <begin position="69"/>
        <end position="342"/>
    </location>
</feature>
<dbReference type="EC" id="3.2.1.26" evidence="2"/>
<feature type="chain" id="PRO_5039503047" description="beta-fructofuranosidase" evidence="5">
    <location>
        <begin position="22"/>
        <end position="505"/>
    </location>
</feature>
<dbReference type="SUPFAM" id="SSF75005">
    <property type="entry name" value="Arabinanase/levansucrase/invertase"/>
    <property type="match status" value="1"/>
</dbReference>
<dbReference type="GO" id="GO:0005975">
    <property type="term" value="P:carbohydrate metabolic process"/>
    <property type="evidence" value="ECO:0007669"/>
    <property type="project" value="InterPro"/>
</dbReference>
<evidence type="ECO:0000256" key="2">
    <source>
        <dbReference type="ARBA" id="ARBA00012758"/>
    </source>
</evidence>
<dbReference type="Proteomes" id="UP000824044">
    <property type="component" value="Unassembled WGS sequence"/>
</dbReference>
<dbReference type="InterPro" id="IPR001362">
    <property type="entry name" value="Glyco_hydro_32"/>
</dbReference>
<evidence type="ECO:0000256" key="3">
    <source>
        <dbReference type="ARBA" id="ARBA00022801"/>
    </source>
</evidence>
<dbReference type="Pfam" id="PF00251">
    <property type="entry name" value="Glyco_hydro_32N"/>
    <property type="match status" value="1"/>
</dbReference>
<dbReference type="InterPro" id="IPR051214">
    <property type="entry name" value="GH32_Enzymes"/>
</dbReference>
<dbReference type="PROSITE" id="PS51257">
    <property type="entry name" value="PROKAR_LIPOPROTEIN"/>
    <property type="match status" value="1"/>
</dbReference>
<keyword evidence="3" id="KW-0378">Hydrolase</keyword>
<sequence length="505" mass="56134">MKRRSAMFAVSILLSGAVLLAAVGCGGGETTVDTDPHDKDFSPYRTASAMEAAYDYKHFFLPEEDAAGQGYVGDPMPYYEDGTYYIYYLKDQGDSYNHSVYLTTTQDFVTYEEYQEPVLEASRGSEQDAWIGTGSVVKVGEKYYFFYTGHNTSREYHETIMVAEGDSPTSFVKKEGWEILPPESLGQKNDFRDPQAYYDAETDTITLTITAAQSDIGRIVTYTLNGDLSDPQYGGIIFTNPEDIVGDVWNLECSDTFQIGGRWYLTFSAQDGALWYTSSDTRYGVYEEEPCPLDGQLFYAAKTVTDGTNTYMVGWARRSESPSSTQDVNAWAGNLVVQKVVEREGGGIVLAPVDAYLAADVQRTLLSDSTVELSAGDYVDAFTCQERFVVTGQFSYTGTGDFGLAFDYNGRMDRYKLVSFSPEDQEISLSFNLGSVYITGTPVTLEAGRTYSFTYLQEGSVGIMYLDGETAFTVRVYGVSGRAVRLFAENNSVTFSDLRQFTYSY</sequence>
<dbReference type="GO" id="GO:0004564">
    <property type="term" value="F:beta-fructofuranosidase activity"/>
    <property type="evidence" value="ECO:0007669"/>
    <property type="project" value="UniProtKB-EC"/>
</dbReference>
<dbReference type="PANTHER" id="PTHR43101:SF1">
    <property type="entry name" value="BETA-FRUCTOSIDASE"/>
    <property type="match status" value="1"/>
</dbReference>
<dbReference type="AlphaFoldDB" id="A0A9D2IVH4"/>